<evidence type="ECO:0000313" key="1">
    <source>
        <dbReference type="EMBL" id="GGT68329.1"/>
    </source>
</evidence>
<comment type="caution">
    <text evidence="1">The sequence shown here is derived from an EMBL/GenBank/DDBJ whole genome shotgun (WGS) entry which is preliminary data.</text>
</comment>
<name>A0A918HLB6_9ACTN</name>
<keyword evidence="2" id="KW-1185">Reference proteome</keyword>
<sequence>MGIITGSLHLTEKQAFDVAALLLPGKQHRHTCSDHAEVSQVLQPGEVLAAGPGVVGQHPLDAVDS</sequence>
<proteinExistence type="predicted"/>
<evidence type="ECO:0000313" key="2">
    <source>
        <dbReference type="Proteomes" id="UP000646776"/>
    </source>
</evidence>
<dbReference type="AlphaFoldDB" id="A0A918HLB6"/>
<gene>
    <name evidence="1" type="ORF">GCM10010226_52640</name>
</gene>
<protein>
    <submittedName>
        <fullName evidence="1">Uncharacterized protein</fullName>
    </submittedName>
</protein>
<organism evidence="1 2">
    <name type="scientific">Streptomyces phaeofaciens</name>
    <dbReference type="NCBI Taxonomy" id="68254"/>
    <lineage>
        <taxon>Bacteria</taxon>
        <taxon>Bacillati</taxon>
        <taxon>Actinomycetota</taxon>
        <taxon>Actinomycetes</taxon>
        <taxon>Kitasatosporales</taxon>
        <taxon>Streptomycetaceae</taxon>
        <taxon>Streptomyces</taxon>
    </lineage>
</organism>
<dbReference type="EMBL" id="BMSA01000017">
    <property type="protein sequence ID" value="GGT68329.1"/>
    <property type="molecule type" value="Genomic_DNA"/>
</dbReference>
<reference evidence="1" key="1">
    <citation type="journal article" date="2014" name="Int. J. Syst. Evol. Microbiol.">
        <title>Complete genome sequence of Corynebacterium casei LMG S-19264T (=DSM 44701T), isolated from a smear-ripened cheese.</title>
        <authorList>
            <consortium name="US DOE Joint Genome Institute (JGI-PGF)"/>
            <person name="Walter F."/>
            <person name="Albersmeier A."/>
            <person name="Kalinowski J."/>
            <person name="Ruckert C."/>
        </authorList>
    </citation>
    <scope>NUCLEOTIDE SEQUENCE</scope>
    <source>
        <strain evidence="1">JCM 4125</strain>
    </source>
</reference>
<accession>A0A918HLB6</accession>
<reference evidence="1" key="2">
    <citation type="submission" date="2020-09" db="EMBL/GenBank/DDBJ databases">
        <authorList>
            <person name="Sun Q."/>
            <person name="Ohkuma M."/>
        </authorList>
    </citation>
    <scope>NUCLEOTIDE SEQUENCE</scope>
    <source>
        <strain evidence="1">JCM 4125</strain>
    </source>
</reference>
<dbReference type="Proteomes" id="UP000646776">
    <property type="component" value="Unassembled WGS sequence"/>
</dbReference>